<evidence type="ECO:0000256" key="4">
    <source>
        <dbReference type="ARBA" id="ARBA00022989"/>
    </source>
</evidence>
<evidence type="ECO:0000313" key="11">
    <source>
        <dbReference type="Proteomes" id="UP001153678"/>
    </source>
</evidence>
<gene>
    <name evidence="10" type="ORF">FWILDA_LOCUS1872</name>
</gene>
<dbReference type="InterPro" id="IPR017938">
    <property type="entry name" value="Riboflavin_synthase-like_b-brl"/>
</dbReference>
<keyword evidence="5" id="KW-0560">Oxidoreductase</keyword>
<keyword evidence="2 8" id="KW-0812">Transmembrane</keyword>
<protein>
    <submittedName>
        <fullName evidence="10">18067_t:CDS:1</fullName>
    </submittedName>
</protein>
<dbReference type="CDD" id="cd06186">
    <property type="entry name" value="NOX_Duox_like_FAD_NADP"/>
    <property type="match status" value="1"/>
</dbReference>
<keyword evidence="6" id="KW-0406">Ion transport</keyword>
<dbReference type="GO" id="GO:0006811">
    <property type="term" value="P:monoatomic ion transport"/>
    <property type="evidence" value="ECO:0007669"/>
    <property type="project" value="UniProtKB-KW"/>
</dbReference>
<dbReference type="SUPFAM" id="SSF52343">
    <property type="entry name" value="Ferredoxin reductase-like, C-terminal NADP-linked domain"/>
    <property type="match status" value="2"/>
</dbReference>
<evidence type="ECO:0000256" key="2">
    <source>
        <dbReference type="ARBA" id="ARBA00022692"/>
    </source>
</evidence>
<feature type="transmembrane region" description="Helical" evidence="8">
    <location>
        <begin position="159"/>
        <end position="180"/>
    </location>
</feature>
<dbReference type="AlphaFoldDB" id="A0A9W4SDZ5"/>
<evidence type="ECO:0000256" key="5">
    <source>
        <dbReference type="ARBA" id="ARBA00023002"/>
    </source>
</evidence>
<evidence type="ECO:0000313" key="10">
    <source>
        <dbReference type="EMBL" id="CAI2165044.1"/>
    </source>
</evidence>
<dbReference type="SUPFAM" id="SSF63380">
    <property type="entry name" value="Riboflavin synthase domain-like"/>
    <property type="match status" value="1"/>
</dbReference>
<keyword evidence="4 8" id="KW-1133">Transmembrane helix</keyword>
<feature type="domain" description="FAD-binding FR-type" evidence="9">
    <location>
        <begin position="93"/>
        <end position="300"/>
    </location>
</feature>
<evidence type="ECO:0000256" key="1">
    <source>
        <dbReference type="ARBA" id="ARBA00004141"/>
    </source>
</evidence>
<dbReference type="PROSITE" id="PS51384">
    <property type="entry name" value="FAD_FR"/>
    <property type="match status" value="1"/>
</dbReference>
<keyword evidence="11" id="KW-1185">Reference proteome</keyword>
<evidence type="ECO:0000256" key="3">
    <source>
        <dbReference type="ARBA" id="ARBA00022982"/>
    </source>
</evidence>
<dbReference type="Pfam" id="PF01794">
    <property type="entry name" value="Ferric_reduct"/>
    <property type="match status" value="1"/>
</dbReference>
<keyword evidence="6" id="KW-0813">Transport</keyword>
<feature type="transmembrane region" description="Helical" evidence="8">
    <location>
        <begin position="121"/>
        <end position="138"/>
    </location>
</feature>
<dbReference type="PANTHER" id="PTHR11972:SF69">
    <property type="entry name" value="FERRIC REDUCTION OXIDASE 6-RELATED"/>
    <property type="match status" value="1"/>
</dbReference>
<comment type="subcellular location">
    <subcellularLocation>
        <location evidence="1">Membrane</location>
        <topology evidence="1">Multi-pass membrane protein</topology>
    </subcellularLocation>
</comment>
<dbReference type="InterPro" id="IPR013130">
    <property type="entry name" value="Fe3_Rdtase_TM_dom"/>
</dbReference>
<comment type="caution">
    <text evidence="10">The sequence shown here is derived from an EMBL/GenBank/DDBJ whole genome shotgun (WGS) entry which is preliminary data.</text>
</comment>
<keyword evidence="3" id="KW-0249">Electron transport</keyword>
<feature type="transmembrane region" description="Helical" evidence="8">
    <location>
        <begin position="94"/>
        <end position="115"/>
    </location>
</feature>
<dbReference type="OrthoDB" id="167398at2759"/>
<sequence>MVVFYKRPNFVASVYQVDNNRNIEDIWVERKEQKKFMIKNVEKENKKKIAIHSHIVVYIHKLWNYPIHVLTREGGVNIAHDVNNRFGWIAMANLFFVFPLASRNSIFISILGIPFERAITFHRWVGRMVFFCIMFHGFGHIQQRYRELQDVHETIFGNVVYGIYIFNCNLFNFFIGFLIYSNLHDAANILFEGVGIIIYAIDLGIRTYVGFKQSKVTSYEALPGAGQYIFVRFSNINHPFKRVAWHPVSISTDENDDQFSIHIKKIGGYTNALYDTFASSKSTNQLVMNIEGPYGKQSLQFMDYDIVMLIAGGIGITPMISILKDLVNRQINRMPIATRSIYSCGSFPISVDVYNWFSNDITKVHQIIRIYFRSRFYVTRPTENNGLQTSELQILHDGRQSYFQTCKPLGDVAVGVCGRLKERFLPA</sequence>
<proteinExistence type="predicted"/>
<dbReference type="InterPro" id="IPR050369">
    <property type="entry name" value="RBOH/FRE"/>
</dbReference>
<feature type="transmembrane region" description="Helical" evidence="8">
    <location>
        <begin position="306"/>
        <end position="323"/>
    </location>
</feature>
<reference evidence="10" key="1">
    <citation type="submission" date="2022-08" db="EMBL/GenBank/DDBJ databases">
        <authorList>
            <person name="Kallberg Y."/>
            <person name="Tangrot J."/>
            <person name="Rosling A."/>
        </authorList>
    </citation>
    <scope>NUCLEOTIDE SEQUENCE</scope>
    <source>
        <strain evidence="10">Wild A</strain>
    </source>
</reference>
<evidence type="ECO:0000259" key="9">
    <source>
        <dbReference type="PROSITE" id="PS51384"/>
    </source>
</evidence>
<dbReference type="InterPro" id="IPR013112">
    <property type="entry name" value="FAD-bd_8"/>
</dbReference>
<dbReference type="GO" id="GO:0016175">
    <property type="term" value="F:superoxide-generating NAD(P)H oxidase activity"/>
    <property type="evidence" value="ECO:0007669"/>
    <property type="project" value="TreeGrafter"/>
</dbReference>
<dbReference type="Proteomes" id="UP001153678">
    <property type="component" value="Unassembled WGS sequence"/>
</dbReference>
<dbReference type="InterPro" id="IPR013121">
    <property type="entry name" value="Fe_red_NAD-bd_6"/>
</dbReference>
<name>A0A9W4SDZ5_9GLOM</name>
<feature type="transmembrane region" description="Helical" evidence="8">
    <location>
        <begin position="186"/>
        <end position="205"/>
    </location>
</feature>
<dbReference type="Gene3D" id="3.40.50.80">
    <property type="entry name" value="Nucleotide-binding domain of ferredoxin-NADP reductase (FNR) module"/>
    <property type="match status" value="1"/>
</dbReference>
<evidence type="ECO:0000256" key="7">
    <source>
        <dbReference type="ARBA" id="ARBA00023136"/>
    </source>
</evidence>
<keyword evidence="7 8" id="KW-0472">Membrane</keyword>
<accession>A0A9W4SDZ5</accession>
<dbReference type="InterPro" id="IPR017927">
    <property type="entry name" value="FAD-bd_FR_type"/>
</dbReference>
<dbReference type="Pfam" id="PF08022">
    <property type="entry name" value="FAD_binding_8"/>
    <property type="match status" value="1"/>
</dbReference>
<evidence type="ECO:0000256" key="6">
    <source>
        <dbReference type="ARBA" id="ARBA00023065"/>
    </source>
</evidence>
<dbReference type="GO" id="GO:0005886">
    <property type="term" value="C:plasma membrane"/>
    <property type="evidence" value="ECO:0007669"/>
    <property type="project" value="TreeGrafter"/>
</dbReference>
<evidence type="ECO:0000256" key="8">
    <source>
        <dbReference type="SAM" id="Phobius"/>
    </source>
</evidence>
<dbReference type="PANTHER" id="PTHR11972">
    <property type="entry name" value="NADPH OXIDASE"/>
    <property type="match status" value="1"/>
</dbReference>
<dbReference type="Pfam" id="PF08030">
    <property type="entry name" value="NAD_binding_6"/>
    <property type="match status" value="1"/>
</dbReference>
<organism evidence="10 11">
    <name type="scientific">Funneliformis geosporum</name>
    <dbReference type="NCBI Taxonomy" id="1117311"/>
    <lineage>
        <taxon>Eukaryota</taxon>
        <taxon>Fungi</taxon>
        <taxon>Fungi incertae sedis</taxon>
        <taxon>Mucoromycota</taxon>
        <taxon>Glomeromycotina</taxon>
        <taxon>Glomeromycetes</taxon>
        <taxon>Glomerales</taxon>
        <taxon>Glomeraceae</taxon>
        <taxon>Funneliformis</taxon>
    </lineage>
</organism>
<dbReference type="InterPro" id="IPR039261">
    <property type="entry name" value="FNR_nucleotide-bd"/>
</dbReference>
<dbReference type="EMBL" id="CAMKVN010000194">
    <property type="protein sequence ID" value="CAI2165044.1"/>
    <property type="molecule type" value="Genomic_DNA"/>
</dbReference>